<evidence type="ECO:0000313" key="6">
    <source>
        <dbReference type="Proteomes" id="UP001143486"/>
    </source>
</evidence>
<dbReference type="InterPro" id="IPR043128">
    <property type="entry name" value="Rev_trsase/Diguanyl_cyclase"/>
</dbReference>
<evidence type="ECO:0000256" key="3">
    <source>
        <dbReference type="SAM" id="SignalP"/>
    </source>
</evidence>
<name>A0A9W6MNW1_9PROT</name>
<keyword evidence="3" id="KW-0732">Signal</keyword>
<dbReference type="InterPro" id="IPR029787">
    <property type="entry name" value="Nucleotide_cyclase"/>
</dbReference>
<proteinExistence type="predicted"/>
<dbReference type="Pfam" id="PF13424">
    <property type="entry name" value="TPR_12"/>
    <property type="match status" value="1"/>
</dbReference>
<keyword evidence="2" id="KW-0812">Transmembrane</keyword>
<dbReference type="PANTHER" id="PTHR33121:SF70">
    <property type="entry name" value="SIGNALING PROTEIN YKOW"/>
    <property type="match status" value="1"/>
</dbReference>
<dbReference type="Pfam" id="PF00563">
    <property type="entry name" value="EAL"/>
    <property type="match status" value="1"/>
</dbReference>
<dbReference type="Gene3D" id="1.25.40.10">
    <property type="entry name" value="Tetratricopeptide repeat domain"/>
    <property type="match status" value="2"/>
</dbReference>
<dbReference type="InterPro" id="IPR035919">
    <property type="entry name" value="EAL_sf"/>
</dbReference>
<dbReference type="InterPro" id="IPR011990">
    <property type="entry name" value="TPR-like_helical_dom_sf"/>
</dbReference>
<dbReference type="InterPro" id="IPR050706">
    <property type="entry name" value="Cyclic-di-GMP_PDE-like"/>
</dbReference>
<reference evidence="5" key="1">
    <citation type="journal article" date="2014" name="Int. J. Syst. Evol. Microbiol.">
        <title>Complete genome sequence of Corynebacterium casei LMG S-19264T (=DSM 44701T), isolated from a smear-ripened cheese.</title>
        <authorList>
            <consortium name="US DOE Joint Genome Institute (JGI-PGF)"/>
            <person name="Walter F."/>
            <person name="Albersmeier A."/>
            <person name="Kalinowski J."/>
            <person name="Ruckert C."/>
        </authorList>
    </citation>
    <scope>NUCLEOTIDE SEQUENCE</scope>
    <source>
        <strain evidence="5">VKM B-1513</strain>
    </source>
</reference>
<dbReference type="InterPro" id="IPR019734">
    <property type="entry name" value="TPR_rpt"/>
</dbReference>
<dbReference type="Proteomes" id="UP001143486">
    <property type="component" value="Unassembled WGS sequence"/>
</dbReference>
<dbReference type="SMART" id="SM00028">
    <property type="entry name" value="TPR"/>
    <property type="match status" value="6"/>
</dbReference>
<evidence type="ECO:0000313" key="5">
    <source>
        <dbReference type="EMBL" id="GLK52528.1"/>
    </source>
</evidence>
<reference evidence="5" key="2">
    <citation type="submission" date="2023-01" db="EMBL/GenBank/DDBJ databases">
        <authorList>
            <person name="Sun Q."/>
            <person name="Evtushenko L."/>
        </authorList>
    </citation>
    <scope>NUCLEOTIDE SEQUENCE</scope>
    <source>
        <strain evidence="5">VKM B-1513</strain>
    </source>
</reference>
<feature type="signal peptide" evidence="3">
    <location>
        <begin position="1"/>
        <end position="24"/>
    </location>
</feature>
<keyword evidence="1" id="KW-0802">TPR repeat</keyword>
<evidence type="ECO:0000259" key="4">
    <source>
        <dbReference type="PROSITE" id="PS50883"/>
    </source>
</evidence>
<keyword evidence="2" id="KW-0472">Membrane</keyword>
<evidence type="ECO:0000256" key="1">
    <source>
        <dbReference type="PROSITE-ProRule" id="PRU00339"/>
    </source>
</evidence>
<dbReference type="RefSeq" id="WP_271186895.1">
    <property type="nucleotide sequence ID" value="NZ_BSFE01000005.1"/>
</dbReference>
<dbReference type="Gene3D" id="3.20.20.450">
    <property type="entry name" value="EAL domain"/>
    <property type="match status" value="1"/>
</dbReference>
<keyword evidence="2" id="KW-1133">Transmembrane helix</keyword>
<keyword evidence="6" id="KW-1185">Reference proteome</keyword>
<organism evidence="5 6">
    <name type="scientific">Maricaulis virginensis</name>
    <dbReference type="NCBI Taxonomy" id="144022"/>
    <lineage>
        <taxon>Bacteria</taxon>
        <taxon>Pseudomonadati</taxon>
        <taxon>Pseudomonadota</taxon>
        <taxon>Alphaproteobacteria</taxon>
        <taxon>Maricaulales</taxon>
        <taxon>Maricaulaceae</taxon>
        <taxon>Maricaulis</taxon>
    </lineage>
</organism>
<feature type="repeat" description="TPR" evidence="1">
    <location>
        <begin position="161"/>
        <end position="194"/>
    </location>
</feature>
<sequence length="866" mass="95495">MQRLILAIAGACLLLGAVCGPASGHVRTDDVPPANSYRQAVESAQAVMMASPQEALERARTAEALIPTITDFTDPATAQATVWWLQAEALLRLARFEDALPVAERALEALGETPPNSKLHADILTALGRINKMLGGHGEALENYQNAYDIYRDIGEPRSESITLQGIASLYTDARQYERAVEYFRHALERYQDPALGLSANNNIANALTQLERYDEAELAFEAALTLARDMESASLEARILENLAIMQVEAGRYDNATASIDLAFERVSDMPDLEWTRFFWGVRSEIAYARGDISTAISHMERVFEGRDLTTTTQAYITYHEMAAQLYESEGDWRQAMAHLRAFKRLDDDRAEFAASANTALINAQFDFAIQEMEIDRLRIEGLQRELALQSSRASQRVIVATAALALVLMLLIVAVVRQRSAKERARILARTLYEDSQTGLPSRAALERSLEERAVRSDVPPNVIALQLNRRKHLESVLGFTKFAEIQARMAARLREIELVDTVYSISPGMLGILATCRTADDALALARTCVERLAEPVRIADLDIDVSVRGGVGIGDDPELCIRHATIAVHQAQQHREAAALFDAGQYGDPSRNLTLMTRMLQATRSGDMSMHYQPKLNLRTGRYQSAEALCRWFDPQQGFIPPAAFIHQAEEMGHIRALTEWAIQRVIDDQRRLAEAGHDICVATNISGALVCDTDFVDIALDLIRTAAGRITFEITETAVMDDPELAIANLNRINEAGVRLSIDDYGSGLSSLAYLRTLPARELKLDRAFVQHVATSERDRMVVKSTVDLAHNLGLDLVAEGVEDDAGLAIVKLLGCDWAQGFGLSRPLPVPELVAFLDAARAAGAVELPAPTFTPRQIGTR</sequence>
<evidence type="ECO:0000256" key="2">
    <source>
        <dbReference type="SAM" id="Phobius"/>
    </source>
</evidence>
<dbReference type="InterPro" id="IPR001633">
    <property type="entry name" value="EAL_dom"/>
</dbReference>
<dbReference type="SUPFAM" id="SSF55073">
    <property type="entry name" value="Nucleotide cyclase"/>
    <property type="match status" value="1"/>
</dbReference>
<comment type="caution">
    <text evidence="5">The sequence shown here is derived from an EMBL/GenBank/DDBJ whole genome shotgun (WGS) entry which is preliminary data.</text>
</comment>
<accession>A0A9W6MNW1</accession>
<dbReference type="SUPFAM" id="SSF141868">
    <property type="entry name" value="EAL domain-like"/>
    <property type="match status" value="1"/>
</dbReference>
<protein>
    <recommendedName>
        <fullName evidence="4">EAL domain-containing protein</fullName>
    </recommendedName>
</protein>
<dbReference type="PANTHER" id="PTHR33121">
    <property type="entry name" value="CYCLIC DI-GMP PHOSPHODIESTERASE PDEF"/>
    <property type="match status" value="1"/>
</dbReference>
<dbReference type="AlphaFoldDB" id="A0A9W6MNW1"/>
<dbReference type="PROSITE" id="PS50005">
    <property type="entry name" value="TPR"/>
    <property type="match status" value="1"/>
</dbReference>
<dbReference type="CDD" id="cd01948">
    <property type="entry name" value="EAL"/>
    <property type="match status" value="1"/>
</dbReference>
<dbReference type="GO" id="GO:0071111">
    <property type="term" value="F:cyclic-guanylate-specific phosphodiesterase activity"/>
    <property type="evidence" value="ECO:0007669"/>
    <property type="project" value="InterPro"/>
</dbReference>
<feature type="domain" description="EAL" evidence="4">
    <location>
        <begin position="596"/>
        <end position="846"/>
    </location>
</feature>
<dbReference type="EMBL" id="BSFE01000005">
    <property type="protein sequence ID" value="GLK52528.1"/>
    <property type="molecule type" value="Genomic_DNA"/>
</dbReference>
<dbReference type="SUPFAM" id="SSF48452">
    <property type="entry name" value="TPR-like"/>
    <property type="match status" value="2"/>
</dbReference>
<dbReference type="PROSITE" id="PS50883">
    <property type="entry name" value="EAL"/>
    <property type="match status" value="1"/>
</dbReference>
<dbReference type="SMART" id="SM00052">
    <property type="entry name" value="EAL"/>
    <property type="match status" value="1"/>
</dbReference>
<dbReference type="Pfam" id="PF13181">
    <property type="entry name" value="TPR_8"/>
    <property type="match status" value="1"/>
</dbReference>
<feature type="transmembrane region" description="Helical" evidence="2">
    <location>
        <begin position="399"/>
        <end position="418"/>
    </location>
</feature>
<dbReference type="Gene3D" id="3.30.70.270">
    <property type="match status" value="1"/>
</dbReference>
<gene>
    <name evidence="5" type="ORF">GCM10017621_20360</name>
</gene>
<feature type="chain" id="PRO_5040945593" description="EAL domain-containing protein" evidence="3">
    <location>
        <begin position="25"/>
        <end position="866"/>
    </location>
</feature>